<name>A0A803R3S5_CANSA</name>
<proteinExistence type="predicted"/>
<organism evidence="1 2">
    <name type="scientific">Cannabis sativa</name>
    <name type="common">Hemp</name>
    <name type="synonym">Marijuana</name>
    <dbReference type="NCBI Taxonomy" id="3483"/>
    <lineage>
        <taxon>Eukaryota</taxon>
        <taxon>Viridiplantae</taxon>
        <taxon>Streptophyta</taxon>
        <taxon>Embryophyta</taxon>
        <taxon>Tracheophyta</taxon>
        <taxon>Spermatophyta</taxon>
        <taxon>Magnoliopsida</taxon>
        <taxon>eudicotyledons</taxon>
        <taxon>Gunneridae</taxon>
        <taxon>Pentapetalae</taxon>
        <taxon>rosids</taxon>
        <taxon>fabids</taxon>
        <taxon>Rosales</taxon>
        <taxon>Cannabaceae</taxon>
        <taxon>Cannabis</taxon>
    </lineage>
</organism>
<sequence>MASFVYLPQPTHYQKLIKKLFCKRLFYLKLYYGYSSNISNCVDVEKQKLTGLKSHDYHVIMRQLLVVAVKGLMEECCRVTILRLFKFFYEFCQRVVDKEEILKLLKFFAN</sequence>
<evidence type="ECO:0000313" key="2">
    <source>
        <dbReference type="Proteomes" id="UP000596661"/>
    </source>
</evidence>
<dbReference type="AlphaFoldDB" id="A0A803R3S5"/>
<dbReference type="Gramene" id="novel_model_474_5bd9a17a">
    <property type="protein sequence ID" value="cds.novel_model_474_5bd9a17a"/>
    <property type="gene ID" value="novel_gene_274_5bd9a17a"/>
</dbReference>
<reference evidence="1" key="1">
    <citation type="submission" date="2018-11" db="EMBL/GenBank/DDBJ databases">
        <authorList>
            <person name="Grassa J C."/>
        </authorList>
    </citation>
    <scope>NUCLEOTIDE SEQUENCE [LARGE SCALE GENOMIC DNA]</scope>
</reference>
<dbReference type="EnsemblPlants" id="novel_model_474_5bd9a17a">
    <property type="protein sequence ID" value="cds.novel_model_474_5bd9a17a"/>
    <property type="gene ID" value="novel_gene_274_5bd9a17a"/>
</dbReference>
<evidence type="ECO:0000313" key="1">
    <source>
        <dbReference type="EnsemblPlants" id="cds.novel_model_474_5bd9a17a"/>
    </source>
</evidence>
<dbReference type="Proteomes" id="UP000596661">
    <property type="component" value="Chromosome 1"/>
</dbReference>
<accession>A0A803R3S5</accession>
<protein>
    <submittedName>
        <fullName evidence="1">Uncharacterized protein</fullName>
    </submittedName>
</protein>
<keyword evidence="2" id="KW-1185">Reference proteome</keyword>
<dbReference type="EMBL" id="UZAU01000012">
    <property type="status" value="NOT_ANNOTATED_CDS"/>
    <property type="molecule type" value="Genomic_DNA"/>
</dbReference>
<reference evidence="1" key="2">
    <citation type="submission" date="2021-03" db="UniProtKB">
        <authorList>
            <consortium name="EnsemblPlants"/>
        </authorList>
    </citation>
    <scope>IDENTIFICATION</scope>
</reference>